<sequence length="259" mass="29148">MTCVALSHVLRQIELASAELSEYPPNSIDWTFRCRSVAERLVPWLTRESAPLAEFLTKVMNSPANVRRSVNSIVAAVESHQQLRSNPIVRSDIQLLKLALDHETLLLSGTGGTVVSKLIERFLIERSTDWELESNGASDYPDLYLGSDDYSQLPDFRRGKDQVYGASLKGKLKRPVRVPDGLEVKTCRRNFAVDCHHAHAGLHLVVIFDRIEKQFVVKDVLVGFLRHELYRVTVPASPTTTLKASFNGQHFISIFPEPD</sequence>
<comment type="caution">
    <text evidence="1">The sequence shown here is derived from an EMBL/GenBank/DDBJ whole genome shotgun (WGS) entry which is preliminary data.</text>
</comment>
<accession>A0A5C5ZWG9</accession>
<reference evidence="1 2" key="1">
    <citation type="submission" date="2019-02" db="EMBL/GenBank/DDBJ databases">
        <title>Deep-cultivation of Planctomycetes and their phenomic and genomic characterization uncovers novel biology.</title>
        <authorList>
            <person name="Wiegand S."/>
            <person name="Jogler M."/>
            <person name="Boedeker C."/>
            <person name="Pinto D."/>
            <person name="Vollmers J."/>
            <person name="Rivas-Marin E."/>
            <person name="Kohn T."/>
            <person name="Peeters S.H."/>
            <person name="Heuer A."/>
            <person name="Rast P."/>
            <person name="Oberbeckmann S."/>
            <person name="Bunk B."/>
            <person name="Jeske O."/>
            <person name="Meyerdierks A."/>
            <person name="Storesund J.E."/>
            <person name="Kallscheuer N."/>
            <person name="Luecker S."/>
            <person name="Lage O.M."/>
            <person name="Pohl T."/>
            <person name="Merkel B.J."/>
            <person name="Hornburger P."/>
            <person name="Mueller R.-W."/>
            <person name="Bruemmer F."/>
            <person name="Labrenz M."/>
            <person name="Spormann A.M."/>
            <person name="Op Den Camp H."/>
            <person name="Overmann J."/>
            <person name="Amann R."/>
            <person name="Jetten M.S.M."/>
            <person name="Mascher T."/>
            <person name="Medema M.H."/>
            <person name="Devos D.P."/>
            <person name="Kaster A.-K."/>
            <person name="Ovreas L."/>
            <person name="Rohde M."/>
            <person name="Galperin M.Y."/>
            <person name="Jogler C."/>
        </authorList>
    </citation>
    <scope>NUCLEOTIDE SEQUENCE [LARGE SCALE GENOMIC DNA]</scope>
    <source>
        <strain evidence="1 2">Pla100</strain>
    </source>
</reference>
<organism evidence="1 2">
    <name type="scientific">Neorhodopirellula pilleata</name>
    <dbReference type="NCBI Taxonomy" id="2714738"/>
    <lineage>
        <taxon>Bacteria</taxon>
        <taxon>Pseudomonadati</taxon>
        <taxon>Planctomycetota</taxon>
        <taxon>Planctomycetia</taxon>
        <taxon>Pirellulales</taxon>
        <taxon>Pirellulaceae</taxon>
        <taxon>Neorhodopirellula</taxon>
    </lineage>
</organism>
<keyword evidence="2" id="KW-1185">Reference proteome</keyword>
<protein>
    <submittedName>
        <fullName evidence="1">Uncharacterized protein</fullName>
    </submittedName>
</protein>
<proteinExistence type="predicted"/>
<dbReference type="EMBL" id="SJPM01000013">
    <property type="protein sequence ID" value="TWT91934.1"/>
    <property type="molecule type" value="Genomic_DNA"/>
</dbReference>
<gene>
    <name evidence="1" type="ORF">Pla100_49740</name>
</gene>
<dbReference type="AlphaFoldDB" id="A0A5C5ZWG9"/>
<evidence type="ECO:0000313" key="2">
    <source>
        <dbReference type="Proteomes" id="UP000316213"/>
    </source>
</evidence>
<dbReference type="Proteomes" id="UP000316213">
    <property type="component" value="Unassembled WGS sequence"/>
</dbReference>
<name>A0A5C5ZWG9_9BACT</name>
<evidence type="ECO:0000313" key="1">
    <source>
        <dbReference type="EMBL" id="TWT91934.1"/>
    </source>
</evidence>